<comment type="cofactor">
    <cofactor evidence="1">
        <name>heme</name>
        <dbReference type="ChEBI" id="CHEBI:30413"/>
    </cofactor>
</comment>
<dbReference type="InterPro" id="IPR011577">
    <property type="entry name" value="Cyt_b561_bac/Ni-Hgenase"/>
</dbReference>
<evidence type="ECO:0000256" key="1">
    <source>
        <dbReference type="ARBA" id="ARBA00001971"/>
    </source>
</evidence>
<dbReference type="AlphaFoldDB" id="B0TKH7"/>
<proteinExistence type="inferred from homology"/>
<evidence type="ECO:0000256" key="6">
    <source>
        <dbReference type="ARBA" id="ARBA00022617"/>
    </source>
</evidence>
<dbReference type="GO" id="GO:0046872">
    <property type="term" value="F:metal ion binding"/>
    <property type="evidence" value="ECO:0007669"/>
    <property type="project" value="UniProtKB-KW"/>
</dbReference>
<dbReference type="Gene3D" id="1.20.950.20">
    <property type="entry name" value="Transmembrane di-heme cytochromes, Chain C"/>
    <property type="match status" value="1"/>
</dbReference>
<dbReference type="Proteomes" id="UP000001317">
    <property type="component" value="Chromosome"/>
</dbReference>
<feature type="transmembrane region" description="Helical" evidence="13">
    <location>
        <begin position="121"/>
        <end position="147"/>
    </location>
</feature>
<dbReference type="GO" id="GO:0022904">
    <property type="term" value="P:respiratory electron transport chain"/>
    <property type="evidence" value="ECO:0007669"/>
    <property type="project" value="InterPro"/>
</dbReference>
<comment type="similarity">
    <text evidence="3">Belongs to the formate dehydrogenase gamma subunit family.</text>
</comment>
<dbReference type="InterPro" id="IPR016174">
    <property type="entry name" value="Di-haem_cyt_TM"/>
</dbReference>
<gene>
    <name evidence="16" type="ordered locus">Shal_4023</name>
</gene>
<feature type="chain" id="PRO_5002756453" evidence="14">
    <location>
        <begin position="23"/>
        <end position="317"/>
    </location>
</feature>
<dbReference type="PANTHER" id="PTHR30074">
    <property type="entry name" value="FORMATE DEHYDROGENASE, NITRATE-INDUCIBLE, CYTOCHROME B556 FDN SUBUNIT"/>
    <property type="match status" value="1"/>
</dbReference>
<dbReference type="GO" id="GO:0009055">
    <property type="term" value="F:electron transfer activity"/>
    <property type="evidence" value="ECO:0007669"/>
    <property type="project" value="InterPro"/>
</dbReference>
<dbReference type="FunFam" id="1.20.950.20:FF:000002">
    <property type="entry name" value="Formate dehydrogenase cytochrome b556 subunit"/>
    <property type="match status" value="1"/>
</dbReference>
<keyword evidence="6" id="KW-0349">Heme</keyword>
<dbReference type="RefSeq" id="WP_012279080.1">
    <property type="nucleotide sequence ID" value="NC_010334.1"/>
</dbReference>
<keyword evidence="9" id="KW-0249">Electron transport</keyword>
<dbReference type="EMBL" id="CP000931">
    <property type="protein sequence ID" value="ABZ78563.1"/>
    <property type="molecule type" value="Genomic_DNA"/>
</dbReference>
<dbReference type="GO" id="GO:0008863">
    <property type="term" value="F:formate dehydrogenase (NAD+) activity"/>
    <property type="evidence" value="ECO:0007669"/>
    <property type="project" value="InterPro"/>
</dbReference>
<keyword evidence="14" id="KW-0732">Signal</keyword>
<evidence type="ECO:0000256" key="12">
    <source>
        <dbReference type="ARBA" id="ARBA00023136"/>
    </source>
</evidence>
<dbReference type="KEGG" id="shl:Shal_4023"/>
<dbReference type="NCBIfam" id="TIGR01583">
    <property type="entry name" value="formate-DH-gamm"/>
    <property type="match status" value="1"/>
</dbReference>
<dbReference type="PANTHER" id="PTHR30074:SF6">
    <property type="entry name" value="FORMATE DEHYDROGENASE GAMMA SUBUNIT"/>
    <property type="match status" value="1"/>
</dbReference>
<feature type="transmembrane region" description="Helical" evidence="13">
    <location>
        <begin position="167"/>
        <end position="188"/>
    </location>
</feature>
<name>B0TKH7_SHEHH</name>
<dbReference type="OrthoDB" id="9790598at2"/>
<feature type="domain" description="Cytochrome b561 bacterial/Ni-hydrogenase" evidence="15">
    <location>
        <begin position="116"/>
        <end position="290"/>
    </location>
</feature>
<evidence type="ECO:0000256" key="9">
    <source>
        <dbReference type="ARBA" id="ARBA00022982"/>
    </source>
</evidence>
<evidence type="ECO:0000313" key="16">
    <source>
        <dbReference type="EMBL" id="ABZ78563.1"/>
    </source>
</evidence>
<keyword evidence="8" id="KW-0479">Metal-binding</keyword>
<keyword evidence="4" id="KW-0813">Transport</keyword>
<evidence type="ECO:0000259" key="15">
    <source>
        <dbReference type="Pfam" id="PF01292"/>
    </source>
</evidence>
<keyword evidence="12 13" id="KW-0472">Membrane</keyword>
<reference evidence="16" key="1">
    <citation type="submission" date="2008-01" db="EMBL/GenBank/DDBJ databases">
        <title>Complete sequence of Shewanella halifaxensis HAW-EB4.</title>
        <authorList>
            <consortium name="US DOE Joint Genome Institute"/>
            <person name="Copeland A."/>
            <person name="Lucas S."/>
            <person name="Lapidus A."/>
            <person name="Glavina del Rio T."/>
            <person name="Dalin E."/>
            <person name="Tice H."/>
            <person name="Bruce D."/>
            <person name="Goodwin L."/>
            <person name="Pitluck S."/>
            <person name="Sims D."/>
            <person name="Brettin T."/>
            <person name="Detter J.C."/>
            <person name="Han C."/>
            <person name="Kuske C.R."/>
            <person name="Schmutz J."/>
            <person name="Larimer F."/>
            <person name="Land M."/>
            <person name="Hauser L."/>
            <person name="Kyrpides N."/>
            <person name="Kim E."/>
            <person name="Zhao J.-S."/>
            <person name="Richardson P."/>
        </authorList>
    </citation>
    <scope>NUCLEOTIDE SEQUENCE [LARGE SCALE GENOMIC DNA]</scope>
    <source>
        <strain evidence="16">HAW-EB4</strain>
    </source>
</reference>
<keyword evidence="10 13" id="KW-1133">Transmembrane helix</keyword>
<dbReference type="GO" id="GO:0015944">
    <property type="term" value="P:formate oxidation"/>
    <property type="evidence" value="ECO:0007669"/>
    <property type="project" value="UniProtKB-ARBA"/>
</dbReference>
<feature type="transmembrane region" description="Helical" evidence="13">
    <location>
        <begin position="80"/>
        <end position="100"/>
    </location>
</feature>
<dbReference type="SUPFAM" id="SSF81342">
    <property type="entry name" value="Transmembrane di-heme cytochromes"/>
    <property type="match status" value="1"/>
</dbReference>
<evidence type="ECO:0000256" key="5">
    <source>
        <dbReference type="ARBA" id="ARBA00022475"/>
    </source>
</evidence>
<evidence type="ECO:0000256" key="2">
    <source>
        <dbReference type="ARBA" id="ARBA00004651"/>
    </source>
</evidence>
<dbReference type="GO" id="GO:0009061">
    <property type="term" value="P:anaerobic respiration"/>
    <property type="evidence" value="ECO:0007669"/>
    <property type="project" value="TreeGrafter"/>
</dbReference>
<dbReference type="Pfam" id="PF01292">
    <property type="entry name" value="Ni_hydr_CYTB"/>
    <property type="match status" value="1"/>
</dbReference>
<evidence type="ECO:0000256" key="13">
    <source>
        <dbReference type="SAM" id="Phobius"/>
    </source>
</evidence>
<keyword evidence="17" id="KW-1185">Reference proteome</keyword>
<keyword evidence="11" id="KW-0408">Iron</keyword>
<protein>
    <submittedName>
        <fullName evidence="16">Formate dehydrogenase, gamma subunit</fullName>
    </submittedName>
</protein>
<feature type="transmembrane region" description="Helical" evidence="13">
    <location>
        <begin position="228"/>
        <end position="249"/>
    </location>
</feature>
<dbReference type="eggNOG" id="COG2864">
    <property type="taxonomic scope" value="Bacteria"/>
</dbReference>
<dbReference type="GO" id="GO:0036397">
    <property type="term" value="F:formate dehydrogenase (quinone) activity"/>
    <property type="evidence" value="ECO:0007669"/>
    <property type="project" value="TreeGrafter"/>
</dbReference>
<accession>B0TKH7</accession>
<evidence type="ECO:0000256" key="14">
    <source>
        <dbReference type="SAM" id="SignalP"/>
    </source>
</evidence>
<evidence type="ECO:0000256" key="7">
    <source>
        <dbReference type="ARBA" id="ARBA00022692"/>
    </source>
</evidence>
<evidence type="ECO:0000256" key="10">
    <source>
        <dbReference type="ARBA" id="ARBA00022989"/>
    </source>
</evidence>
<evidence type="ECO:0000256" key="4">
    <source>
        <dbReference type="ARBA" id="ARBA00022448"/>
    </source>
</evidence>
<evidence type="ECO:0000256" key="8">
    <source>
        <dbReference type="ARBA" id="ARBA00022723"/>
    </source>
</evidence>
<feature type="signal peptide" evidence="14">
    <location>
        <begin position="1"/>
        <end position="22"/>
    </location>
</feature>
<dbReference type="InterPro" id="IPR051817">
    <property type="entry name" value="FDH_cytochrome_b556_subunit"/>
</dbReference>
<feature type="transmembrane region" description="Helical" evidence="13">
    <location>
        <begin position="261"/>
        <end position="283"/>
    </location>
</feature>
<dbReference type="InterPro" id="IPR006471">
    <property type="entry name" value="Formate_DH_gsu"/>
</dbReference>
<evidence type="ECO:0000256" key="3">
    <source>
        <dbReference type="ARBA" id="ARBA00010747"/>
    </source>
</evidence>
<organism evidence="16 17">
    <name type="scientific">Shewanella halifaxensis (strain HAW-EB4)</name>
    <dbReference type="NCBI Taxonomy" id="458817"/>
    <lineage>
        <taxon>Bacteria</taxon>
        <taxon>Pseudomonadati</taxon>
        <taxon>Pseudomonadota</taxon>
        <taxon>Gammaproteobacteria</taxon>
        <taxon>Alteromonadales</taxon>
        <taxon>Shewanellaceae</taxon>
        <taxon>Shewanella</taxon>
    </lineage>
</organism>
<keyword evidence="7 13" id="KW-0812">Transmembrane</keyword>
<sequence>MKRLTALVPMMLTAIFSLPAIASEEAPTAQLWQPVKEVAIQADIPELLGMPTQAELPVIDTLFNQGRIETLAPASYWADLLSYSFFGMILLLGIFVVFNGKSKLANGFSGRKVARWSGMDVFIHWLGAISCLFLIITGIVMAAGRFLLEPNMATNSWMGVINTSVGLHDMMAFPFLLGWAIMVVKWAAKQMPESCDIGWFKVMGGYLNFGSFKNQHPDAGFANAGEKLWFWTFALFGGVLVVSGLILMFPSLVATKDAANLSLILHLLSAAILGMFTVVHIFMATVMSEGGMECMVSGYCDENWAKQHHNLWFKELK</sequence>
<evidence type="ECO:0000313" key="17">
    <source>
        <dbReference type="Proteomes" id="UP000001317"/>
    </source>
</evidence>
<dbReference type="HOGENOM" id="CLU_047957_0_0_6"/>
<dbReference type="GO" id="GO:0009326">
    <property type="term" value="C:formate dehydrogenase complex"/>
    <property type="evidence" value="ECO:0007669"/>
    <property type="project" value="InterPro"/>
</dbReference>
<comment type="subcellular location">
    <subcellularLocation>
        <location evidence="2">Cell membrane</location>
        <topology evidence="2">Multi-pass membrane protein</topology>
    </subcellularLocation>
</comment>
<evidence type="ECO:0000256" key="11">
    <source>
        <dbReference type="ARBA" id="ARBA00023004"/>
    </source>
</evidence>
<keyword evidence="5" id="KW-1003">Cell membrane</keyword>
<dbReference type="GO" id="GO:0005886">
    <property type="term" value="C:plasma membrane"/>
    <property type="evidence" value="ECO:0007669"/>
    <property type="project" value="UniProtKB-SubCell"/>
</dbReference>
<dbReference type="STRING" id="458817.Shal_4023"/>